<evidence type="ECO:0000313" key="8">
    <source>
        <dbReference type="EMBL" id="PZN79926.1"/>
    </source>
</evidence>
<name>A0A2W4RAT3_9GAMM</name>
<comment type="caution">
    <text evidence="8">The sequence shown here is derived from an EMBL/GenBank/DDBJ whole genome shotgun (WGS) entry which is preliminary data.</text>
</comment>
<dbReference type="PANTHER" id="PTHR30096:SF0">
    <property type="entry name" value="4,5-DOPA DIOXYGENASE EXTRADIOL-LIKE PROTEIN"/>
    <property type="match status" value="1"/>
</dbReference>
<dbReference type="PIRSF" id="PIRSF006157">
    <property type="entry name" value="Doxgns_DODA"/>
    <property type="match status" value="1"/>
</dbReference>
<dbReference type="AlphaFoldDB" id="A0A2W4RAT3"/>
<dbReference type="InterPro" id="IPR004183">
    <property type="entry name" value="Xdiol_dOase_suB"/>
</dbReference>
<proteinExistence type="inferred from homology"/>
<reference evidence="8 9" key="1">
    <citation type="journal article" date="2018" name="Aquat. Microb. Ecol.">
        <title>Gammaproteobacterial methanotrophs dominate.</title>
        <authorList>
            <person name="Rissanen A.J."/>
            <person name="Saarenheimo J."/>
            <person name="Tiirola M."/>
            <person name="Peura S."/>
            <person name="Aalto S.L."/>
            <person name="Karvinen A."/>
            <person name="Nykanen H."/>
        </authorList>
    </citation>
    <scope>NUCLEOTIDE SEQUENCE [LARGE SCALE GENOMIC DNA]</scope>
    <source>
        <strain evidence="8">AMbin10</strain>
    </source>
</reference>
<evidence type="ECO:0000313" key="9">
    <source>
        <dbReference type="Proteomes" id="UP000249396"/>
    </source>
</evidence>
<dbReference type="NCBIfam" id="NF007914">
    <property type="entry name" value="PRK10628.1"/>
    <property type="match status" value="1"/>
</dbReference>
<gene>
    <name evidence="8" type="ORF">DM484_10620</name>
</gene>
<keyword evidence="3" id="KW-0479">Metal-binding</keyword>
<feature type="region of interest" description="Disordered" evidence="6">
    <location>
        <begin position="1"/>
        <end position="20"/>
    </location>
</feature>
<organism evidence="8 9">
    <name type="scientific">Candidatus Methylumidiphilus alinenensis</name>
    <dbReference type="NCBI Taxonomy" id="2202197"/>
    <lineage>
        <taxon>Bacteria</taxon>
        <taxon>Pseudomonadati</taxon>
        <taxon>Pseudomonadota</taxon>
        <taxon>Gammaproteobacteria</taxon>
        <taxon>Methylococcales</taxon>
        <taxon>Candidatus Methylumidiphilus</taxon>
    </lineage>
</organism>
<feature type="domain" description="Extradiol ring-cleavage dioxygenase class III enzyme subunit B" evidence="7">
    <location>
        <begin position="29"/>
        <end position="264"/>
    </location>
</feature>
<evidence type="ECO:0000256" key="4">
    <source>
        <dbReference type="ARBA" id="ARBA00022833"/>
    </source>
</evidence>
<keyword evidence="8" id="KW-0223">Dioxygenase</keyword>
<dbReference type="Pfam" id="PF02900">
    <property type="entry name" value="LigB"/>
    <property type="match status" value="1"/>
</dbReference>
<dbReference type="SUPFAM" id="SSF53213">
    <property type="entry name" value="LigB-like"/>
    <property type="match status" value="1"/>
</dbReference>
<comment type="cofactor">
    <cofactor evidence="1">
        <name>Zn(2+)</name>
        <dbReference type="ChEBI" id="CHEBI:29105"/>
    </cofactor>
</comment>
<keyword evidence="4" id="KW-0862">Zinc</keyword>
<dbReference type="GO" id="GO:0016702">
    <property type="term" value="F:oxidoreductase activity, acting on single donors with incorporation of molecular oxygen, incorporation of two atoms of oxygen"/>
    <property type="evidence" value="ECO:0007669"/>
    <property type="project" value="UniProtKB-ARBA"/>
</dbReference>
<dbReference type="Proteomes" id="UP000249396">
    <property type="component" value="Unassembled WGS sequence"/>
</dbReference>
<dbReference type="Gene3D" id="3.40.830.10">
    <property type="entry name" value="LigB-like"/>
    <property type="match status" value="1"/>
</dbReference>
<dbReference type="EMBL" id="QJPH01000290">
    <property type="protein sequence ID" value="PZN79926.1"/>
    <property type="molecule type" value="Genomic_DNA"/>
</dbReference>
<evidence type="ECO:0000256" key="5">
    <source>
        <dbReference type="ARBA" id="ARBA00023002"/>
    </source>
</evidence>
<evidence type="ECO:0000256" key="6">
    <source>
        <dbReference type="SAM" id="MobiDB-lite"/>
    </source>
</evidence>
<evidence type="ECO:0000256" key="3">
    <source>
        <dbReference type="ARBA" id="ARBA00022723"/>
    </source>
</evidence>
<dbReference type="PANTHER" id="PTHR30096">
    <property type="entry name" value="4,5-DOPA DIOXYGENASE EXTRADIOL-LIKE PROTEIN"/>
    <property type="match status" value="1"/>
</dbReference>
<accession>A0A2W4RAT3</accession>
<evidence type="ECO:0000259" key="7">
    <source>
        <dbReference type="Pfam" id="PF02900"/>
    </source>
</evidence>
<dbReference type="InterPro" id="IPR014436">
    <property type="entry name" value="Extradiol_dOase_DODA"/>
</dbReference>
<dbReference type="GO" id="GO:0008270">
    <property type="term" value="F:zinc ion binding"/>
    <property type="evidence" value="ECO:0007669"/>
    <property type="project" value="InterPro"/>
</dbReference>
<dbReference type="CDD" id="cd07363">
    <property type="entry name" value="45_DOPA_Dioxygenase"/>
    <property type="match status" value="1"/>
</dbReference>
<dbReference type="GO" id="GO:0008198">
    <property type="term" value="F:ferrous iron binding"/>
    <property type="evidence" value="ECO:0007669"/>
    <property type="project" value="InterPro"/>
</dbReference>
<evidence type="ECO:0000256" key="1">
    <source>
        <dbReference type="ARBA" id="ARBA00001947"/>
    </source>
</evidence>
<protein>
    <submittedName>
        <fullName evidence="8">4,5-DOPA dioxygenase extradiol</fullName>
    </submittedName>
</protein>
<keyword evidence="5" id="KW-0560">Oxidoreductase</keyword>
<comment type="similarity">
    <text evidence="2">Belongs to the DODA-type extradiol aromatic ring-opening dioxygenase family.</text>
</comment>
<sequence length="286" mass="31768">MQADNDTDQPQTDPESPEFHRLPYRMPALFIGHGSPMNAIEDSEFSRVWAEVGQSIPKPKAILCISAHWETEGTRVTAMEQPRTIHDFSGFPKPLFDFEYPASGNPALARLIREMVADEPIILDSDWGLDHGSWSVLCRMFPRANIPVVQLSLDRTKPPAFHYGLGKSLRELRNRGILIVGSGNIVHNLGAVVWKDTAFDWALEFDDQIKRLIVSGNHDAIIHYDRLGDAAKASVPTAEHFLPLLYLLGLQEAGEEVQFFSEKVTLGAISMTSLQVGGNSQSPNNP</sequence>
<evidence type="ECO:0000256" key="2">
    <source>
        <dbReference type="ARBA" id="ARBA00007581"/>
    </source>
</evidence>